<dbReference type="EMBL" id="JABANM010027386">
    <property type="protein sequence ID" value="KAF4711397.1"/>
    <property type="molecule type" value="Genomic_DNA"/>
</dbReference>
<evidence type="ECO:0000313" key="2">
    <source>
        <dbReference type="EMBL" id="KAF4711397.1"/>
    </source>
</evidence>
<organism evidence="2 3">
    <name type="scientific">Perkinsus olseni</name>
    <name type="common">Perkinsus atlanticus</name>
    <dbReference type="NCBI Taxonomy" id="32597"/>
    <lineage>
        <taxon>Eukaryota</taxon>
        <taxon>Sar</taxon>
        <taxon>Alveolata</taxon>
        <taxon>Perkinsozoa</taxon>
        <taxon>Perkinsea</taxon>
        <taxon>Perkinsida</taxon>
        <taxon>Perkinsidae</taxon>
        <taxon>Perkinsus</taxon>
    </lineage>
</organism>
<accession>A0A7J6QST2</accession>
<dbReference type="AlphaFoldDB" id="A0A7J6QST2"/>
<feature type="compositionally biased region" description="Low complexity" evidence="1">
    <location>
        <begin position="70"/>
        <end position="83"/>
    </location>
</feature>
<comment type="caution">
    <text evidence="2">The sequence shown here is derived from an EMBL/GenBank/DDBJ whole genome shotgun (WGS) entry which is preliminary data.</text>
</comment>
<name>A0A7J6QST2_PEROL</name>
<feature type="non-terminal residue" evidence="2">
    <location>
        <position position="188"/>
    </location>
</feature>
<sequence length="188" mass="19847">KKSSKAKSVPGGSGGNKVGDDGTGNIREEEEESGSELASLHSSGSSSDDSSNNSSKDGSSEDQESDDTVSESSSESSPSSSSSSEEEKQAKSFYVPNEITDSYTQTLQPPELPPPFGNLPGMLNFLSNISTFRPPSLPSGHDSRGSSHEHQHHQLHRGLPAPAVIDLSQLRCTSCGERTPLCTCLHQS</sequence>
<feature type="compositionally biased region" description="Low complexity" evidence="1">
    <location>
        <begin position="35"/>
        <end position="57"/>
    </location>
</feature>
<evidence type="ECO:0000256" key="1">
    <source>
        <dbReference type="SAM" id="MobiDB-lite"/>
    </source>
</evidence>
<feature type="region of interest" description="Disordered" evidence="1">
    <location>
        <begin position="133"/>
        <end position="156"/>
    </location>
</feature>
<gene>
    <name evidence="2" type="ORF">FOZ62_013882</name>
</gene>
<protein>
    <submittedName>
        <fullName evidence="2">Uncharacterized protein</fullName>
    </submittedName>
</protein>
<feature type="compositionally biased region" description="Acidic residues" evidence="1">
    <location>
        <begin position="60"/>
        <end position="69"/>
    </location>
</feature>
<dbReference type="Proteomes" id="UP000574390">
    <property type="component" value="Unassembled WGS sequence"/>
</dbReference>
<proteinExistence type="predicted"/>
<feature type="region of interest" description="Disordered" evidence="1">
    <location>
        <begin position="1"/>
        <end position="113"/>
    </location>
</feature>
<reference evidence="2 3" key="1">
    <citation type="submission" date="2020-04" db="EMBL/GenBank/DDBJ databases">
        <title>Perkinsus olseni comparative genomics.</title>
        <authorList>
            <person name="Bogema D.R."/>
        </authorList>
    </citation>
    <scope>NUCLEOTIDE SEQUENCE [LARGE SCALE GENOMIC DNA]</scope>
    <source>
        <strain evidence="2">ATCC PRA-205</strain>
    </source>
</reference>
<evidence type="ECO:0000313" key="3">
    <source>
        <dbReference type="Proteomes" id="UP000574390"/>
    </source>
</evidence>